<gene>
    <name evidence="1" type="ORF">XENORESO_008775</name>
</gene>
<dbReference type="PANTHER" id="PTHR12601">
    <property type="entry name" value="EUKARYOTIC TRANSLATION INITIATION FACTOR 3 SUBUNIT EIF-3"/>
    <property type="match status" value="1"/>
</dbReference>
<name>A0ABV0WL67_9TELE</name>
<evidence type="ECO:0000313" key="1">
    <source>
        <dbReference type="EMBL" id="MEQ2269727.1"/>
    </source>
</evidence>
<dbReference type="SUPFAM" id="SSF48452">
    <property type="entry name" value="TPR-like"/>
    <property type="match status" value="1"/>
</dbReference>
<evidence type="ECO:0000313" key="2">
    <source>
        <dbReference type="Proteomes" id="UP001444071"/>
    </source>
</evidence>
<reference evidence="1 2" key="1">
    <citation type="submission" date="2021-06" db="EMBL/GenBank/DDBJ databases">
        <authorList>
            <person name="Palmer J.M."/>
        </authorList>
    </citation>
    <scope>NUCLEOTIDE SEQUENCE [LARGE SCALE GENOMIC DNA]</scope>
    <source>
        <strain evidence="1 2">XR_2019</strain>
        <tissue evidence="1">Muscle</tissue>
    </source>
</reference>
<accession>A0ABV0WL67</accession>
<proteinExistence type="predicted"/>
<keyword evidence="2" id="KW-1185">Reference proteome</keyword>
<dbReference type="Pfam" id="PF13424">
    <property type="entry name" value="TPR_12"/>
    <property type="match status" value="1"/>
</dbReference>
<dbReference type="Proteomes" id="UP001444071">
    <property type="component" value="Unassembled WGS sequence"/>
</dbReference>
<dbReference type="PANTHER" id="PTHR12601:SF10">
    <property type="entry name" value="CLUSTERED MITOCHONDRIA PROTEIN HOMOLOG"/>
    <property type="match status" value="1"/>
</dbReference>
<dbReference type="InterPro" id="IPR011990">
    <property type="entry name" value="TPR-like_helical_dom_sf"/>
</dbReference>
<protein>
    <submittedName>
        <fullName evidence="1">Uncharacterized protein</fullName>
    </submittedName>
</protein>
<sequence length="182" mass="20621">MLGLVLYDLMEYELSLKFLREALSLTSKYDGAKSLKHAHSHHVLATVYESKGEFQLALQHEKEANLIHKKQVGENSDSTKKSSEYLTRLTEEAVILQKAISHITSGKPSARVSPPRFPIPSHHVILQQLNLTCGITFIPLSGKEFKDLRAELSERGKVQMEDLENRVLYQKGLSIRSIKQQL</sequence>
<dbReference type="EMBL" id="JAHRIM010052818">
    <property type="protein sequence ID" value="MEQ2269727.1"/>
    <property type="molecule type" value="Genomic_DNA"/>
</dbReference>
<comment type="caution">
    <text evidence="1">The sequence shown here is derived from an EMBL/GenBank/DDBJ whole genome shotgun (WGS) entry which is preliminary data.</text>
</comment>
<dbReference type="Gene3D" id="1.25.40.10">
    <property type="entry name" value="Tetratricopeptide repeat domain"/>
    <property type="match status" value="1"/>
</dbReference>
<organism evidence="1 2">
    <name type="scientific">Xenotaenia resolanae</name>
    <dbReference type="NCBI Taxonomy" id="208358"/>
    <lineage>
        <taxon>Eukaryota</taxon>
        <taxon>Metazoa</taxon>
        <taxon>Chordata</taxon>
        <taxon>Craniata</taxon>
        <taxon>Vertebrata</taxon>
        <taxon>Euteleostomi</taxon>
        <taxon>Actinopterygii</taxon>
        <taxon>Neopterygii</taxon>
        <taxon>Teleostei</taxon>
        <taxon>Neoteleostei</taxon>
        <taxon>Acanthomorphata</taxon>
        <taxon>Ovalentaria</taxon>
        <taxon>Atherinomorphae</taxon>
        <taxon>Cyprinodontiformes</taxon>
        <taxon>Goodeidae</taxon>
        <taxon>Xenotaenia</taxon>
    </lineage>
</organism>
<dbReference type="InterPro" id="IPR027523">
    <property type="entry name" value="CLU_prot"/>
</dbReference>